<reference evidence="3 4" key="1">
    <citation type="submission" date="2019-03" db="EMBL/GenBank/DDBJ databases">
        <title>Genomic Encyclopedia of Type Strains, Phase IV (KMG-IV): sequencing the most valuable type-strain genomes for metagenomic binning, comparative biology and taxonomic classification.</title>
        <authorList>
            <person name="Goeker M."/>
        </authorList>
    </citation>
    <scope>NUCLEOTIDE SEQUENCE [LARGE SCALE GENOMIC DNA]</scope>
    <source>
        <strain evidence="3 4">DSM 11901</strain>
    </source>
</reference>
<keyword evidence="1" id="KW-0812">Transmembrane</keyword>
<evidence type="ECO:0000256" key="1">
    <source>
        <dbReference type="SAM" id="Phobius"/>
    </source>
</evidence>
<dbReference type="PIRSF" id="PIRSF029543">
    <property type="entry name" value="UCP029543"/>
    <property type="match status" value="1"/>
</dbReference>
<evidence type="ECO:0008006" key="5">
    <source>
        <dbReference type="Google" id="ProtNLM"/>
    </source>
</evidence>
<accession>A0A4R6R9T0</accession>
<evidence type="ECO:0000313" key="4">
    <source>
        <dbReference type="Proteomes" id="UP000294593"/>
    </source>
</evidence>
<keyword evidence="1" id="KW-1133">Transmembrane helix</keyword>
<dbReference type="NCBIfam" id="NF033919">
    <property type="entry name" value="PA2779_fam"/>
    <property type="match status" value="1"/>
</dbReference>
<dbReference type="OrthoDB" id="7651521at2"/>
<dbReference type="InterPro" id="IPR046735">
    <property type="entry name" value="PA2779-like"/>
</dbReference>
<dbReference type="InterPro" id="IPR016924">
    <property type="entry name" value="UCP029543"/>
</dbReference>
<gene>
    <name evidence="3" type="ORF">EV672_10510</name>
</gene>
<name>A0A4R6R9T0_9BURK</name>
<proteinExistence type="predicted"/>
<evidence type="ECO:0000313" key="3">
    <source>
        <dbReference type="EMBL" id="TDP82823.1"/>
    </source>
</evidence>
<dbReference type="Pfam" id="PF20332">
    <property type="entry name" value="DUF6627"/>
    <property type="match status" value="1"/>
</dbReference>
<feature type="chain" id="PRO_5020560535" description="PA2779 family protein" evidence="2">
    <location>
        <begin position="25"/>
        <end position="141"/>
    </location>
</feature>
<protein>
    <recommendedName>
        <fullName evidence="5">PA2779 family protein</fullName>
    </recommendedName>
</protein>
<dbReference type="RefSeq" id="WP_133608723.1">
    <property type="nucleotide sequence ID" value="NZ_SNXW01000005.1"/>
</dbReference>
<feature type="signal peptide" evidence="2">
    <location>
        <begin position="1"/>
        <end position="24"/>
    </location>
</feature>
<organism evidence="3 4">
    <name type="scientific">Aquabacterium commune</name>
    <dbReference type="NCBI Taxonomy" id="70586"/>
    <lineage>
        <taxon>Bacteria</taxon>
        <taxon>Pseudomonadati</taxon>
        <taxon>Pseudomonadota</taxon>
        <taxon>Betaproteobacteria</taxon>
        <taxon>Burkholderiales</taxon>
        <taxon>Aquabacterium</taxon>
    </lineage>
</organism>
<keyword evidence="1" id="KW-0472">Membrane</keyword>
<feature type="transmembrane region" description="Helical" evidence="1">
    <location>
        <begin position="111"/>
        <end position="131"/>
    </location>
</feature>
<dbReference type="Proteomes" id="UP000294593">
    <property type="component" value="Unassembled WGS sequence"/>
</dbReference>
<dbReference type="EMBL" id="SNXW01000005">
    <property type="protein sequence ID" value="TDP82823.1"/>
    <property type="molecule type" value="Genomic_DNA"/>
</dbReference>
<evidence type="ECO:0000256" key="2">
    <source>
        <dbReference type="SAM" id="SignalP"/>
    </source>
</evidence>
<keyword evidence="2" id="KW-0732">Signal</keyword>
<sequence>MRLNRQATIWLTAIALSHTAGLQAAHAGMVATDAVAAQALVSEAQAQDRADASVSRASVLATLSRADVAEALRAKGVDMDAARARVDALSDTEVVALADQIDRAPAGASDFIGVVVFIFLLLLLTDILGFTKVFPFTRSIR</sequence>
<dbReference type="AlphaFoldDB" id="A0A4R6R9T0"/>
<keyword evidence="4" id="KW-1185">Reference proteome</keyword>
<comment type="caution">
    <text evidence="3">The sequence shown here is derived from an EMBL/GenBank/DDBJ whole genome shotgun (WGS) entry which is preliminary data.</text>
</comment>